<feature type="signal peptide" evidence="1">
    <location>
        <begin position="1"/>
        <end position="22"/>
    </location>
</feature>
<accession>A0A2W5P0U6</accession>
<dbReference type="EMBL" id="QFQI01000013">
    <property type="protein sequence ID" value="PZQ58804.1"/>
    <property type="molecule type" value="Genomic_DNA"/>
</dbReference>
<name>A0A2W5P0U6_9SPHN</name>
<dbReference type="InterPro" id="IPR047111">
    <property type="entry name" value="YbaP-like"/>
</dbReference>
<dbReference type="PANTHER" id="PTHR40590:SF1">
    <property type="entry name" value="CYTOPLASMIC PROTEIN"/>
    <property type="match status" value="1"/>
</dbReference>
<proteinExistence type="predicted"/>
<reference evidence="2 3" key="1">
    <citation type="submission" date="2017-08" db="EMBL/GenBank/DDBJ databases">
        <title>Infants hospitalized years apart are colonized by the same room-sourced microbial strains.</title>
        <authorList>
            <person name="Brooks B."/>
            <person name="Olm M.R."/>
            <person name="Firek B.A."/>
            <person name="Baker R."/>
            <person name="Thomas B.C."/>
            <person name="Morowitz M.J."/>
            <person name="Banfield J.F."/>
        </authorList>
    </citation>
    <scope>NUCLEOTIDE SEQUENCE [LARGE SCALE GENOMIC DNA]</scope>
    <source>
        <strain evidence="2">S2_005_001_R1_22</strain>
    </source>
</reference>
<evidence type="ECO:0000256" key="1">
    <source>
        <dbReference type="SAM" id="SignalP"/>
    </source>
</evidence>
<evidence type="ECO:0000313" key="3">
    <source>
        <dbReference type="Proteomes" id="UP000249229"/>
    </source>
</evidence>
<dbReference type="AlphaFoldDB" id="A0A2W5P0U6"/>
<sequence>MTSPMKTIATALSLLLALPACAQQPPAPAATQDADPALWVVRDHDTTIYLFGTVHVLKPGLTWFDEAVKTAFDRSQTLVLEMVEPDAATQQKVVAARAFSTSGTPLTEQLSPNYRAAFAKAMGEGDIPATAYDRMRPWFAAVTLSLLPIRQLGYDPANGPEKVLTDAAKASGKQVAGLETFEGQLGIFDTLSQGAQVKLLESTLDELPKVDATFRTLVDAWASGNPDGVASEMNESLKDSPEVARALLTDRNRRWAAWIAQRMKQPGTVFVAVGAGHLAGTGSVQEQLGAYRLKAVRVRY</sequence>
<keyword evidence="1" id="KW-0732">Signal</keyword>
<organism evidence="2 3">
    <name type="scientific">Sphingomonas taxi</name>
    <dbReference type="NCBI Taxonomy" id="1549858"/>
    <lineage>
        <taxon>Bacteria</taxon>
        <taxon>Pseudomonadati</taxon>
        <taxon>Pseudomonadota</taxon>
        <taxon>Alphaproteobacteria</taxon>
        <taxon>Sphingomonadales</taxon>
        <taxon>Sphingomonadaceae</taxon>
        <taxon>Sphingomonas</taxon>
    </lineage>
</organism>
<feature type="chain" id="PRO_5015940763" evidence="1">
    <location>
        <begin position="23"/>
        <end position="300"/>
    </location>
</feature>
<dbReference type="Proteomes" id="UP000249229">
    <property type="component" value="Unassembled WGS sequence"/>
</dbReference>
<dbReference type="CDD" id="cd14789">
    <property type="entry name" value="Tiki"/>
    <property type="match status" value="1"/>
</dbReference>
<dbReference type="Pfam" id="PF01963">
    <property type="entry name" value="TraB_PrgY_gumN"/>
    <property type="match status" value="1"/>
</dbReference>
<gene>
    <name evidence="2" type="ORF">DI544_13320</name>
</gene>
<dbReference type="InterPro" id="IPR002816">
    <property type="entry name" value="TraB/PrgY/GumN_fam"/>
</dbReference>
<protein>
    <submittedName>
        <fullName evidence="2">TraB/GumN family protein</fullName>
    </submittedName>
</protein>
<comment type="caution">
    <text evidence="2">The sequence shown here is derived from an EMBL/GenBank/DDBJ whole genome shotgun (WGS) entry which is preliminary data.</text>
</comment>
<dbReference type="PANTHER" id="PTHR40590">
    <property type="entry name" value="CYTOPLASMIC PROTEIN-RELATED"/>
    <property type="match status" value="1"/>
</dbReference>
<evidence type="ECO:0000313" key="2">
    <source>
        <dbReference type="EMBL" id="PZQ58804.1"/>
    </source>
</evidence>